<organism evidence="1 2">
    <name type="scientific">Enterococcus villorum</name>
    <dbReference type="NCBI Taxonomy" id="112904"/>
    <lineage>
        <taxon>Bacteria</taxon>
        <taxon>Bacillati</taxon>
        <taxon>Bacillota</taxon>
        <taxon>Bacilli</taxon>
        <taxon>Lactobacillales</taxon>
        <taxon>Enterococcaceae</taxon>
        <taxon>Enterococcus</taxon>
    </lineage>
</organism>
<comment type="caution">
    <text evidence="1">The sequence shown here is derived from an EMBL/GenBank/DDBJ whole genome shotgun (WGS) entry which is preliminary data.</text>
</comment>
<accession>A0A511J4V4</accession>
<proteinExistence type="predicted"/>
<dbReference type="RefSeq" id="WP_010751940.1">
    <property type="nucleotide sequence ID" value="NZ_BJWF01000044.1"/>
</dbReference>
<sequence>MEMSSEVRKEVVNCIMRDLRRVEVRKDWKYQYHDIIKKLVTKVDGTTGEVYREFSDNIPLRVSKRKVYRMSHDKLAPRILDYLENSQTSNSFINKDRNKKAVFDELIEEKTYFLKLVNEARKIVSDRKNRLFKEIPKKIKDSSLVL</sequence>
<reference evidence="1 2" key="1">
    <citation type="submission" date="2019-07" db="EMBL/GenBank/DDBJ databases">
        <title>Whole genome shotgun sequence of Enterococcus villorum NBRC 100699.</title>
        <authorList>
            <person name="Hosoyama A."/>
            <person name="Uohara A."/>
            <person name="Ohji S."/>
            <person name="Ichikawa N."/>
        </authorList>
    </citation>
    <scope>NUCLEOTIDE SEQUENCE [LARGE SCALE GENOMIC DNA]</scope>
    <source>
        <strain evidence="1 2">NBRC 100699</strain>
    </source>
</reference>
<name>A0A511J4V4_9ENTE</name>
<dbReference type="AlphaFoldDB" id="A0A511J4V4"/>
<dbReference type="Proteomes" id="UP000321830">
    <property type="component" value="Unassembled WGS sequence"/>
</dbReference>
<gene>
    <name evidence="1" type="ORF">EVI01_23730</name>
</gene>
<dbReference type="EMBL" id="BJWF01000044">
    <property type="protein sequence ID" value="GEL93036.1"/>
    <property type="molecule type" value="Genomic_DNA"/>
</dbReference>
<protein>
    <submittedName>
        <fullName evidence="1">Uncharacterized protein</fullName>
    </submittedName>
</protein>
<evidence type="ECO:0000313" key="1">
    <source>
        <dbReference type="EMBL" id="GEL93036.1"/>
    </source>
</evidence>
<evidence type="ECO:0000313" key="2">
    <source>
        <dbReference type="Proteomes" id="UP000321830"/>
    </source>
</evidence>